<dbReference type="InterPro" id="IPR009706">
    <property type="entry name" value="DUF1287"/>
</dbReference>
<sequence>MLVIVIAVIISVNKFSFKKEYKPSAALADKLPRYRLIDMDNTGITGDADEDGINDQKDIMLGAKKQLENPAKNIFLEEGETNYYQGGDPPESLAIGEDIIARAFLEAGFSLKDLVYEDIKDNFDQYTLREIWNQAVCDPNIDYRRIQNLEIFFKRNAKVLDILFNASDDRNLSSWLPGDVIFFDMDRDGYSDNVGIISDNTTRDGVPKVIYNYIEPGYTVEKNILKEKIITGHYRFPK</sequence>
<accession>X1RWV5</accession>
<organism evidence="1">
    <name type="scientific">marine sediment metagenome</name>
    <dbReference type="NCBI Taxonomy" id="412755"/>
    <lineage>
        <taxon>unclassified sequences</taxon>
        <taxon>metagenomes</taxon>
        <taxon>ecological metagenomes</taxon>
    </lineage>
</organism>
<comment type="caution">
    <text evidence="1">The sequence shown here is derived from an EMBL/GenBank/DDBJ whole genome shotgun (WGS) entry which is preliminary data.</text>
</comment>
<dbReference type="AlphaFoldDB" id="X1RWV5"/>
<evidence type="ECO:0008006" key="2">
    <source>
        <dbReference type="Google" id="ProtNLM"/>
    </source>
</evidence>
<reference evidence="1" key="1">
    <citation type="journal article" date="2014" name="Front. Microbiol.">
        <title>High frequency of phylogenetically diverse reductive dehalogenase-homologous genes in deep subseafloor sedimentary metagenomes.</title>
        <authorList>
            <person name="Kawai M."/>
            <person name="Futagami T."/>
            <person name="Toyoda A."/>
            <person name="Takaki Y."/>
            <person name="Nishi S."/>
            <person name="Hori S."/>
            <person name="Arai W."/>
            <person name="Tsubouchi T."/>
            <person name="Morono Y."/>
            <person name="Uchiyama I."/>
            <person name="Ito T."/>
            <person name="Fujiyama A."/>
            <person name="Inagaki F."/>
            <person name="Takami H."/>
        </authorList>
    </citation>
    <scope>NUCLEOTIDE SEQUENCE</scope>
    <source>
        <strain evidence="1">Expedition CK06-06</strain>
    </source>
</reference>
<gene>
    <name evidence="1" type="ORF">S12H4_03460</name>
</gene>
<evidence type="ECO:0000313" key="1">
    <source>
        <dbReference type="EMBL" id="GAI71406.1"/>
    </source>
</evidence>
<name>X1RWV5_9ZZZZ</name>
<proteinExistence type="predicted"/>
<dbReference type="Pfam" id="PF06940">
    <property type="entry name" value="DUF1287"/>
    <property type="match status" value="1"/>
</dbReference>
<dbReference type="EMBL" id="BARW01000971">
    <property type="protein sequence ID" value="GAI71406.1"/>
    <property type="molecule type" value="Genomic_DNA"/>
</dbReference>
<protein>
    <recommendedName>
        <fullName evidence="2">DUF1287 domain-containing protein</fullName>
    </recommendedName>
</protein>